<evidence type="ECO:0000313" key="12">
    <source>
        <dbReference type="Proteomes" id="UP001301731"/>
    </source>
</evidence>
<evidence type="ECO:0000256" key="3">
    <source>
        <dbReference type="ARBA" id="ARBA00022676"/>
    </source>
</evidence>
<keyword evidence="12" id="KW-1185">Reference proteome</keyword>
<gene>
    <name evidence="11" type="ORF">R2D22_05820</name>
</gene>
<evidence type="ECO:0000256" key="5">
    <source>
        <dbReference type="ARBA" id="ARBA00022692"/>
    </source>
</evidence>
<evidence type="ECO:0000256" key="1">
    <source>
        <dbReference type="ARBA" id="ARBA00004651"/>
    </source>
</evidence>
<comment type="subcellular location">
    <subcellularLocation>
        <location evidence="1">Cell membrane</location>
        <topology evidence="1">Multi-pass membrane protein</topology>
    </subcellularLocation>
</comment>
<accession>A0ABZ0LNJ9</accession>
<dbReference type="RefSeq" id="WP_318101686.1">
    <property type="nucleotide sequence ID" value="NZ_CP137573.1"/>
</dbReference>
<reference evidence="11 12" key="1">
    <citation type="submission" date="2023-10" db="EMBL/GenBank/DDBJ databases">
        <title>The genome sequence of Streptomyces sp. HUAS YS2.</title>
        <authorList>
            <person name="Mo P."/>
        </authorList>
    </citation>
    <scope>NUCLEOTIDE SEQUENCE [LARGE SCALE GENOMIC DNA]</scope>
    <source>
        <strain evidence="11 12">HUAS YS2</strain>
    </source>
</reference>
<keyword evidence="4" id="KW-0808">Transferase</keyword>
<proteinExistence type="predicted"/>
<evidence type="ECO:0000256" key="9">
    <source>
        <dbReference type="SAM" id="Phobius"/>
    </source>
</evidence>
<feature type="transmembrane region" description="Helical" evidence="9">
    <location>
        <begin position="123"/>
        <end position="144"/>
    </location>
</feature>
<dbReference type="InterPro" id="IPR050297">
    <property type="entry name" value="LipidA_mod_glycosyltrf_83"/>
</dbReference>
<organism evidence="11 12">
    <name type="scientific">Streptomyces solicathayae</name>
    <dbReference type="NCBI Taxonomy" id="3081768"/>
    <lineage>
        <taxon>Bacteria</taxon>
        <taxon>Bacillati</taxon>
        <taxon>Actinomycetota</taxon>
        <taxon>Actinomycetes</taxon>
        <taxon>Kitasatosporales</taxon>
        <taxon>Streptomycetaceae</taxon>
        <taxon>Streptomyces</taxon>
    </lineage>
</organism>
<evidence type="ECO:0000313" key="11">
    <source>
        <dbReference type="EMBL" id="WOX20932.1"/>
    </source>
</evidence>
<feature type="transmembrane region" description="Helical" evidence="9">
    <location>
        <begin position="225"/>
        <end position="242"/>
    </location>
</feature>
<keyword evidence="2" id="KW-1003">Cell membrane</keyword>
<dbReference type="PANTHER" id="PTHR33908:SF11">
    <property type="entry name" value="MEMBRANE PROTEIN"/>
    <property type="match status" value="1"/>
</dbReference>
<feature type="transmembrane region" description="Helical" evidence="9">
    <location>
        <begin position="309"/>
        <end position="330"/>
    </location>
</feature>
<dbReference type="Proteomes" id="UP001301731">
    <property type="component" value="Chromosome"/>
</dbReference>
<feature type="transmembrane region" description="Helical" evidence="9">
    <location>
        <begin position="254"/>
        <end position="275"/>
    </location>
</feature>
<evidence type="ECO:0000259" key="10">
    <source>
        <dbReference type="Pfam" id="PF02366"/>
    </source>
</evidence>
<dbReference type="InterPro" id="IPR003342">
    <property type="entry name" value="ArnT-like_N"/>
</dbReference>
<evidence type="ECO:0000256" key="7">
    <source>
        <dbReference type="ARBA" id="ARBA00023136"/>
    </source>
</evidence>
<keyword evidence="3" id="KW-0328">Glycosyltransferase</keyword>
<name>A0ABZ0LNJ9_9ACTN</name>
<feature type="transmembrane region" description="Helical" evidence="9">
    <location>
        <begin position="42"/>
        <end position="62"/>
    </location>
</feature>
<evidence type="ECO:0000256" key="2">
    <source>
        <dbReference type="ARBA" id="ARBA00022475"/>
    </source>
</evidence>
<keyword evidence="7 9" id="KW-0472">Membrane</keyword>
<feature type="transmembrane region" description="Helical" evidence="9">
    <location>
        <begin position="363"/>
        <end position="380"/>
    </location>
</feature>
<feature type="compositionally biased region" description="Basic and acidic residues" evidence="8">
    <location>
        <begin position="1"/>
        <end position="22"/>
    </location>
</feature>
<dbReference type="EMBL" id="CP137573">
    <property type="protein sequence ID" value="WOX20932.1"/>
    <property type="molecule type" value="Genomic_DNA"/>
</dbReference>
<keyword evidence="6 9" id="KW-1133">Transmembrane helix</keyword>
<feature type="transmembrane region" description="Helical" evidence="9">
    <location>
        <begin position="202"/>
        <end position="219"/>
    </location>
</feature>
<feature type="region of interest" description="Disordered" evidence="8">
    <location>
        <begin position="1"/>
        <end position="24"/>
    </location>
</feature>
<dbReference type="Pfam" id="PF02366">
    <property type="entry name" value="PMT"/>
    <property type="match status" value="1"/>
</dbReference>
<evidence type="ECO:0000256" key="6">
    <source>
        <dbReference type="ARBA" id="ARBA00022989"/>
    </source>
</evidence>
<keyword evidence="5 9" id="KW-0812">Transmembrane</keyword>
<feature type="domain" description="ArnT-like N-terminal" evidence="10">
    <location>
        <begin position="122"/>
        <end position="238"/>
    </location>
</feature>
<protein>
    <submittedName>
        <fullName evidence="11">Phospholipid carrier-dependent glycosyltransferase</fullName>
    </submittedName>
</protein>
<sequence>MTRTEAAPRHAGDRHKGDRRAGEGLAGRLPAAGRLPRRPLPVWLIATAVGLLTTGLRLVGLARSGDLFVDELIYHELGRTADAGGFPYTEDGLFFLHPPGFFYLQAGWLRILPIDHDLLSEIYAIRVLNSLIAGGTAVLIVVLVARIRSRTAGAVAGAIFALDQYCIRQNDRAMLDTETMFWVLAGLLLLVTLTRQPPPRRTVLRAAGAGLCFGMAVLTKDHSTLITVLPLLAALALGWGPSRRLLTVTLATTALPYAVYVTVIASSGHLDAFWAGKTRGVKRLAGVLQETGFNSPGTPALSDRLAEGLPGYTTTYLLLLLTPLALFLLLRRRAPVYRLLTLFHVSAILTLGYALGLGTLEEQALYLLFVPNLVALAVTFPVPRGPGAARRVLGALAALAVAGAVVMPAVVYAQERLRPDDGFARLRAYLAAHVPDGTPILTADTGETRGITYWALRDRYRPTEWVPAEVEGFAGARYVVVPWKVIDEGYALNDAREVRRLVADGDLLFSFHGETYGTLALYRLPPAGGGSDDR</sequence>
<evidence type="ECO:0000256" key="4">
    <source>
        <dbReference type="ARBA" id="ARBA00022679"/>
    </source>
</evidence>
<dbReference type="PANTHER" id="PTHR33908">
    <property type="entry name" value="MANNOSYLTRANSFERASE YKCB-RELATED"/>
    <property type="match status" value="1"/>
</dbReference>
<evidence type="ECO:0000256" key="8">
    <source>
        <dbReference type="SAM" id="MobiDB-lite"/>
    </source>
</evidence>
<feature type="transmembrane region" description="Helical" evidence="9">
    <location>
        <begin position="392"/>
        <end position="413"/>
    </location>
</feature>
<feature type="transmembrane region" description="Helical" evidence="9">
    <location>
        <begin position="337"/>
        <end position="357"/>
    </location>
</feature>